<gene>
    <name evidence="1" type="ORF">M9H77_07451</name>
</gene>
<evidence type="ECO:0000313" key="1">
    <source>
        <dbReference type="EMBL" id="KAI5676501.1"/>
    </source>
</evidence>
<reference evidence="2" key="1">
    <citation type="journal article" date="2023" name="Nat. Plants">
        <title>Single-cell RNA sequencing provides a high-resolution roadmap for understanding the multicellular compartmentation of specialized metabolism.</title>
        <authorList>
            <person name="Sun S."/>
            <person name="Shen X."/>
            <person name="Li Y."/>
            <person name="Li Y."/>
            <person name="Wang S."/>
            <person name="Li R."/>
            <person name="Zhang H."/>
            <person name="Shen G."/>
            <person name="Guo B."/>
            <person name="Wei J."/>
            <person name="Xu J."/>
            <person name="St-Pierre B."/>
            <person name="Chen S."/>
            <person name="Sun C."/>
        </authorList>
    </citation>
    <scope>NUCLEOTIDE SEQUENCE [LARGE SCALE GENOMIC DNA]</scope>
</reference>
<dbReference type="EMBL" id="CM044702">
    <property type="protein sequence ID" value="KAI5676501.1"/>
    <property type="molecule type" value="Genomic_DNA"/>
</dbReference>
<proteinExistence type="predicted"/>
<comment type="caution">
    <text evidence="1">The sequence shown here is derived from an EMBL/GenBank/DDBJ whole genome shotgun (WGS) entry which is preliminary data.</text>
</comment>
<evidence type="ECO:0000313" key="2">
    <source>
        <dbReference type="Proteomes" id="UP001060085"/>
    </source>
</evidence>
<organism evidence="1 2">
    <name type="scientific">Catharanthus roseus</name>
    <name type="common">Madagascar periwinkle</name>
    <name type="synonym">Vinca rosea</name>
    <dbReference type="NCBI Taxonomy" id="4058"/>
    <lineage>
        <taxon>Eukaryota</taxon>
        <taxon>Viridiplantae</taxon>
        <taxon>Streptophyta</taxon>
        <taxon>Embryophyta</taxon>
        <taxon>Tracheophyta</taxon>
        <taxon>Spermatophyta</taxon>
        <taxon>Magnoliopsida</taxon>
        <taxon>eudicotyledons</taxon>
        <taxon>Gunneridae</taxon>
        <taxon>Pentapetalae</taxon>
        <taxon>asterids</taxon>
        <taxon>lamiids</taxon>
        <taxon>Gentianales</taxon>
        <taxon>Apocynaceae</taxon>
        <taxon>Rauvolfioideae</taxon>
        <taxon>Vinceae</taxon>
        <taxon>Catharanthinae</taxon>
        <taxon>Catharanthus</taxon>
    </lineage>
</organism>
<sequence>MPSARRPGGTSRGREDMEDNMNVTLANLGNQQGRRQGRHTPNVPNEKIALAPIPIPPPALVPASIWLMERQNHTGPRSHFERLKKSHMPTFDECSCSKKTEKWINEMGRNFEVLETTEDMKVTVAKPFLVWRAEKWWKVWCLHLQLMDGQFNALGEYVPMIIKDDYLKMLKFEEGLLLEIHRLLSVVENKNYYETFERSIPHQVRDGEECQKLKSKVTKDFKRHAFY</sequence>
<accession>A0ACC0BV07</accession>
<dbReference type="Proteomes" id="UP001060085">
    <property type="component" value="Linkage Group LG02"/>
</dbReference>
<name>A0ACC0BV07_CATRO</name>
<keyword evidence="2" id="KW-1185">Reference proteome</keyword>
<protein>
    <submittedName>
        <fullName evidence="1">Uncharacterized protein</fullName>
    </submittedName>
</protein>